<evidence type="ECO:0000259" key="2">
    <source>
        <dbReference type="PROSITE" id="PS50174"/>
    </source>
</evidence>
<dbReference type="Proteomes" id="UP001304895">
    <property type="component" value="Unassembled WGS sequence"/>
</dbReference>
<evidence type="ECO:0000313" key="3">
    <source>
        <dbReference type="EMBL" id="KAK4134356.1"/>
    </source>
</evidence>
<dbReference type="GO" id="GO:0003676">
    <property type="term" value="F:nucleic acid binding"/>
    <property type="evidence" value="ECO:0007669"/>
    <property type="project" value="InterPro"/>
</dbReference>
<comment type="caution">
    <text evidence="3">The sequence shown here is derived from an EMBL/GenBank/DDBJ whole genome shotgun (WGS) entry which is preliminary data.</text>
</comment>
<gene>
    <name evidence="3" type="ORF">BT67DRAFT_352576</name>
</gene>
<feature type="compositionally biased region" description="Pro residues" evidence="1">
    <location>
        <begin position="75"/>
        <end position="90"/>
    </location>
</feature>
<dbReference type="PANTHER" id="PTHR20923">
    <property type="entry name" value="BAT4 PROTEIN-RELATED"/>
    <property type="match status" value="1"/>
</dbReference>
<dbReference type="Pfam" id="PF01585">
    <property type="entry name" value="G-patch"/>
    <property type="match status" value="1"/>
</dbReference>
<dbReference type="SMART" id="SM00443">
    <property type="entry name" value="G_patch"/>
    <property type="match status" value="1"/>
</dbReference>
<sequence>DEDDDYDDIPLQHKRPFGSGLHRKQAIAFVPASDSGRLKSVDDTSPPAKPRPNIADLYLSMVLPKDERAKSAPPQTSPPPPPPPPPPDPSTSPSQCPICNLPLNHTASPSPSPSPSTSTSQPAPQEPPDEPQPPHEYTLAHQLCLPHSHPPSSVDRSRKGLAILAAHGWDPDARRGLGAAQQGTPFPVKARAKDDRLGVGVQRPRGGKGRGPSQAGGRRTELLLGARKVRKLVREEVRRGERVREELFGDGRVERYLGRG</sequence>
<dbReference type="InterPro" id="IPR039146">
    <property type="entry name" value="GPANK1"/>
</dbReference>
<feature type="non-terminal residue" evidence="3">
    <location>
        <position position="1"/>
    </location>
</feature>
<dbReference type="PROSITE" id="PS50174">
    <property type="entry name" value="G_PATCH"/>
    <property type="match status" value="1"/>
</dbReference>
<name>A0AAN6UMB0_9PEZI</name>
<keyword evidence="4" id="KW-1185">Reference proteome</keyword>
<dbReference type="AlphaFoldDB" id="A0AAN6UMB0"/>
<feature type="region of interest" description="Disordered" evidence="1">
    <location>
        <begin position="1"/>
        <end position="157"/>
    </location>
</feature>
<feature type="non-terminal residue" evidence="3">
    <location>
        <position position="260"/>
    </location>
</feature>
<dbReference type="PANTHER" id="PTHR20923:SF1">
    <property type="entry name" value="G PATCH DOMAIN AND ANKYRIN REPEAT-CONTAINING PROTEIN 1"/>
    <property type="match status" value="1"/>
</dbReference>
<reference evidence="3" key="1">
    <citation type="journal article" date="2023" name="Mol. Phylogenet. Evol.">
        <title>Genome-scale phylogeny and comparative genomics of the fungal order Sordariales.</title>
        <authorList>
            <person name="Hensen N."/>
            <person name="Bonometti L."/>
            <person name="Westerberg I."/>
            <person name="Brannstrom I.O."/>
            <person name="Guillou S."/>
            <person name="Cros-Aarteil S."/>
            <person name="Calhoun S."/>
            <person name="Haridas S."/>
            <person name="Kuo A."/>
            <person name="Mondo S."/>
            <person name="Pangilinan J."/>
            <person name="Riley R."/>
            <person name="LaButti K."/>
            <person name="Andreopoulos B."/>
            <person name="Lipzen A."/>
            <person name="Chen C."/>
            <person name="Yan M."/>
            <person name="Daum C."/>
            <person name="Ng V."/>
            <person name="Clum A."/>
            <person name="Steindorff A."/>
            <person name="Ohm R.A."/>
            <person name="Martin F."/>
            <person name="Silar P."/>
            <person name="Natvig D.O."/>
            <person name="Lalanne C."/>
            <person name="Gautier V."/>
            <person name="Ament-Velasquez S.L."/>
            <person name="Kruys A."/>
            <person name="Hutchinson M.I."/>
            <person name="Powell A.J."/>
            <person name="Barry K."/>
            <person name="Miller A.N."/>
            <person name="Grigoriev I.V."/>
            <person name="Debuchy R."/>
            <person name="Gladieux P."/>
            <person name="Hiltunen Thoren M."/>
            <person name="Johannesson H."/>
        </authorList>
    </citation>
    <scope>NUCLEOTIDE SEQUENCE</scope>
    <source>
        <strain evidence="3">CBS 123565</strain>
    </source>
</reference>
<dbReference type="InterPro" id="IPR000467">
    <property type="entry name" value="G_patch_dom"/>
</dbReference>
<feature type="region of interest" description="Disordered" evidence="1">
    <location>
        <begin position="175"/>
        <end position="219"/>
    </location>
</feature>
<dbReference type="EMBL" id="MU853409">
    <property type="protein sequence ID" value="KAK4134356.1"/>
    <property type="molecule type" value="Genomic_DNA"/>
</dbReference>
<feature type="compositionally biased region" description="Basic residues" evidence="1">
    <location>
        <begin position="12"/>
        <end position="25"/>
    </location>
</feature>
<feature type="domain" description="G-patch" evidence="2">
    <location>
        <begin position="156"/>
        <end position="204"/>
    </location>
</feature>
<evidence type="ECO:0000256" key="1">
    <source>
        <dbReference type="SAM" id="MobiDB-lite"/>
    </source>
</evidence>
<evidence type="ECO:0000313" key="4">
    <source>
        <dbReference type="Proteomes" id="UP001304895"/>
    </source>
</evidence>
<organism evidence="3 4">
    <name type="scientific">Trichocladium antarcticum</name>
    <dbReference type="NCBI Taxonomy" id="1450529"/>
    <lineage>
        <taxon>Eukaryota</taxon>
        <taxon>Fungi</taxon>
        <taxon>Dikarya</taxon>
        <taxon>Ascomycota</taxon>
        <taxon>Pezizomycotina</taxon>
        <taxon>Sordariomycetes</taxon>
        <taxon>Sordariomycetidae</taxon>
        <taxon>Sordariales</taxon>
        <taxon>Chaetomiaceae</taxon>
        <taxon>Trichocladium</taxon>
    </lineage>
</organism>
<reference evidence="3" key="2">
    <citation type="submission" date="2023-05" db="EMBL/GenBank/DDBJ databases">
        <authorList>
            <consortium name="Lawrence Berkeley National Laboratory"/>
            <person name="Steindorff A."/>
            <person name="Hensen N."/>
            <person name="Bonometti L."/>
            <person name="Westerberg I."/>
            <person name="Brannstrom I.O."/>
            <person name="Guillou S."/>
            <person name="Cros-Aarteil S."/>
            <person name="Calhoun S."/>
            <person name="Haridas S."/>
            <person name="Kuo A."/>
            <person name="Mondo S."/>
            <person name="Pangilinan J."/>
            <person name="Riley R."/>
            <person name="Labutti K."/>
            <person name="Andreopoulos B."/>
            <person name="Lipzen A."/>
            <person name="Chen C."/>
            <person name="Yanf M."/>
            <person name="Daum C."/>
            <person name="Ng V."/>
            <person name="Clum A."/>
            <person name="Ohm R."/>
            <person name="Martin F."/>
            <person name="Silar P."/>
            <person name="Natvig D."/>
            <person name="Lalanne C."/>
            <person name="Gautier V."/>
            <person name="Ament-Velasquez S.L."/>
            <person name="Kruys A."/>
            <person name="Hutchinson M.I."/>
            <person name="Powell A.J."/>
            <person name="Barry K."/>
            <person name="Miller A.N."/>
            <person name="Grigoriev I.V."/>
            <person name="Debuchy R."/>
            <person name="Gladieux P."/>
            <person name="Thoren M.H."/>
            <person name="Johannesson H."/>
        </authorList>
    </citation>
    <scope>NUCLEOTIDE SEQUENCE</scope>
    <source>
        <strain evidence="3">CBS 123565</strain>
    </source>
</reference>
<protein>
    <recommendedName>
        <fullName evidence="2">G-patch domain-containing protein</fullName>
    </recommendedName>
</protein>
<proteinExistence type="predicted"/>
<accession>A0AAN6UMB0</accession>